<accession>A0ABY4QYJ1</accession>
<proteinExistence type="predicted"/>
<dbReference type="Proteomes" id="UP001056336">
    <property type="component" value="Chromosome"/>
</dbReference>
<dbReference type="SUPFAM" id="SSF52540">
    <property type="entry name" value="P-loop containing nucleoside triphosphate hydrolases"/>
    <property type="match status" value="1"/>
</dbReference>
<dbReference type="EMBL" id="CP097332">
    <property type="protein sequence ID" value="UQX88267.1"/>
    <property type="molecule type" value="Genomic_DNA"/>
</dbReference>
<evidence type="ECO:0000313" key="1">
    <source>
        <dbReference type="EMBL" id="UQX88267.1"/>
    </source>
</evidence>
<name>A0ABY4QYJ1_9ACTN</name>
<organism evidence="1 2">
    <name type="scientific">Jatrophihabitans telluris</name>
    <dbReference type="NCBI Taxonomy" id="2038343"/>
    <lineage>
        <taxon>Bacteria</taxon>
        <taxon>Bacillati</taxon>
        <taxon>Actinomycetota</taxon>
        <taxon>Actinomycetes</taxon>
        <taxon>Jatrophihabitantales</taxon>
        <taxon>Jatrophihabitantaceae</taxon>
        <taxon>Jatrophihabitans</taxon>
    </lineage>
</organism>
<reference evidence="1" key="1">
    <citation type="journal article" date="2018" name="Int. J. Syst. Evol. Microbiol.">
        <title>Jatrophihabitans telluris sp. nov., isolated from sediment soil of lava forest wetlands and the emended description of the genus Jatrophihabitans.</title>
        <authorList>
            <person name="Lee K.C."/>
            <person name="Suh M.K."/>
            <person name="Eom M.K."/>
            <person name="Kim K.K."/>
            <person name="Kim J.S."/>
            <person name="Kim D.S."/>
            <person name="Ko S.H."/>
            <person name="Shin Y.K."/>
            <person name="Lee J.S."/>
        </authorList>
    </citation>
    <scope>NUCLEOTIDE SEQUENCE</scope>
    <source>
        <strain evidence="1">N237</strain>
    </source>
</reference>
<dbReference type="PANTHER" id="PTHR10285">
    <property type="entry name" value="URIDINE KINASE"/>
    <property type="match status" value="1"/>
</dbReference>
<dbReference type="RefSeq" id="WP_249771593.1">
    <property type="nucleotide sequence ID" value="NZ_CP097332.1"/>
</dbReference>
<protein>
    <submittedName>
        <fullName evidence="1">Nucleoside/nucleotide kinase family protein</fullName>
    </submittedName>
</protein>
<dbReference type="NCBIfam" id="NF006743">
    <property type="entry name" value="PRK09270.1-2"/>
    <property type="match status" value="1"/>
</dbReference>
<gene>
    <name evidence="1" type="ORF">M6D93_18580</name>
</gene>
<dbReference type="Gene3D" id="3.40.50.300">
    <property type="entry name" value="P-loop containing nucleotide triphosphate hydrolases"/>
    <property type="match status" value="2"/>
</dbReference>
<keyword evidence="2" id="KW-1185">Reference proteome</keyword>
<dbReference type="GO" id="GO:0016301">
    <property type="term" value="F:kinase activity"/>
    <property type="evidence" value="ECO:0007669"/>
    <property type="project" value="UniProtKB-KW"/>
</dbReference>
<keyword evidence="1" id="KW-0418">Kinase</keyword>
<sequence length="254" mass="27695">MTASAGPADLTALVRRVDRLVAEHPGQRIIVGIVGAPGSGKTTLALALVQALLHHEAEWTVRARPGDVATDPARSWIGSHVAHVPMDGYHLADVELRRLQRANRKGAPDTFDAGGYIALLQRLRQAEEDVWAPAFDRDIEQPIAGSIPVGQATRVIVTEGNYLLLDEGPWPRARAVLDEVWFCDIETDLRMQRLVARHERFGKSPEQARAWAAGPDQRNAERIEATRERADLILTGDVVSPAPGDLVATPTPTS</sequence>
<dbReference type="InterPro" id="IPR027417">
    <property type="entry name" value="P-loop_NTPase"/>
</dbReference>
<reference evidence="1" key="2">
    <citation type="submission" date="2022-05" db="EMBL/GenBank/DDBJ databases">
        <authorList>
            <person name="Kim J.-S."/>
            <person name="Lee K."/>
            <person name="Suh M."/>
            <person name="Eom M."/>
            <person name="Kim J.-S."/>
            <person name="Kim D.-S."/>
            <person name="Ko S.-H."/>
            <person name="Shin Y."/>
            <person name="Lee J.-S."/>
        </authorList>
    </citation>
    <scope>NUCLEOTIDE SEQUENCE</scope>
    <source>
        <strain evidence="1">N237</strain>
    </source>
</reference>
<evidence type="ECO:0000313" key="2">
    <source>
        <dbReference type="Proteomes" id="UP001056336"/>
    </source>
</evidence>
<keyword evidence="1" id="KW-0808">Transferase</keyword>